<organism evidence="1">
    <name type="scientific">Arundo donax</name>
    <name type="common">Giant reed</name>
    <name type="synonym">Donax arundinaceus</name>
    <dbReference type="NCBI Taxonomy" id="35708"/>
    <lineage>
        <taxon>Eukaryota</taxon>
        <taxon>Viridiplantae</taxon>
        <taxon>Streptophyta</taxon>
        <taxon>Embryophyta</taxon>
        <taxon>Tracheophyta</taxon>
        <taxon>Spermatophyta</taxon>
        <taxon>Magnoliopsida</taxon>
        <taxon>Liliopsida</taxon>
        <taxon>Poales</taxon>
        <taxon>Poaceae</taxon>
        <taxon>PACMAD clade</taxon>
        <taxon>Arundinoideae</taxon>
        <taxon>Arundineae</taxon>
        <taxon>Arundo</taxon>
    </lineage>
</organism>
<sequence>MKMLAQHVQGLQM</sequence>
<reference evidence="1" key="1">
    <citation type="submission" date="2014-09" db="EMBL/GenBank/DDBJ databases">
        <authorList>
            <person name="Magalhaes I.L.F."/>
            <person name="Oliveira U."/>
            <person name="Santos F.R."/>
            <person name="Vidigal T.H.D.A."/>
            <person name="Brescovit A.D."/>
            <person name="Santos A.J."/>
        </authorList>
    </citation>
    <scope>NUCLEOTIDE SEQUENCE</scope>
    <source>
        <tissue evidence="1">Shoot tissue taken approximately 20 cm above the soil surface</tissue>
    </source>
</reference>
<accession>A0A0A9GV28</accession>
<proteinExistence type="predicted"/>
<evidence type="ECO:0000313" key="1">
    <source>
        <dbReference type="EMBL" id="JAE28397.1"/>
    </source>
</evidence>
<dbReference type="EMBL" id="GBRH01169499">
    <property type="protein sequence ID" value="JAE28397.1"/>
    <property type="molecule type" value="Transcribed_RNA"/>
</dbReference>
<name>A0A0A9GV28_ARUDO</name>
<protein>
    <submittedName>
        <fullName evidence="1">Uncharacterized protein</fullName>
    </submittedName>
</protein>
<reference evidence="1" key="2">
    <citation type="journal article" date="2015" name="Data Brief">
        <title>Shoot transcriptome of the giant reed, Arundo donax.</title>
        <authorList>
            <person name="Barrero R.A."/>
            <person name="Guerrero F.D."/>
            <person name="Moolhuijzen P."/>
            <person name="Goolsby J.A."/>
            <person name="Tidwell J."/>
            <person name="Bellgard S.E."/>
            <person name="Bellgard M.I."/>
        </authorList>
    </citation>
    <scope>NUCLEOTIDE SEQUENCE</scope>
    <source>
        <tissue evidence="1">Shoot tissue taken approximately 20 cm above the soil surface</tissue>
    </source>
</reference>